<dbReference type="RefSeq" id="WP_055637692.1">
    <property type="nucleotide sequence ID" value="NZ_JBIRRP010000024.1"/>
</dbReference>
<evidence type="ECO:0000313" key="2">
    <source>
        <dbReference type="Proteomes" id="UP000052982"/>
    </source>
</evidence>
<sequence>MSASTSEPGPGPVLVVWSDIGCPWASLALHTLRETARGTGTRLLIDHRAFPLELFNGEPTPKRIVDAETVVIGAARPELGWRLWSAPESAYPSTMLPALEAVQAAKDPRVGGLRGSDELDAALRHAFYAASRCVAVHAEILAVARTCPHVDAAALAEALARGAGRSAVYAQWRAARADGVQGSPHLFAPDGWAAHNPGVAFDWTADPSDGGLPRIVRWYPGWAAELLSRLTGS</sequence>
<name>A0A101SZN7_9ACTN</name>
<keyword evidence="1" id="KW-0413">Isomerase</keyword>
<dbReference type="OrthoDB" id="155520at2"/>
<dbReference type="InterPro" id="IPR036249">
    <property type="entry name" value="Thioredoxin-like_sf"/>
</dbReference>
<dbReference type="Proteomes" id="UP000052982">
    <property type="component" value="Unassembled WGS sequence"/>
</dbReference>
<protein>
    <submittedName>
        <fullName evidence="1">Dithiol-disulfide isomerase</fullName>
    </submittedName>
</protein>
<evidence type="ECO:0000313" key="1">
    <source>
        <dbReference type="EMBL" id="KUN82834.1"/>
    </source>
</evidence>
<dbReference type="STRING" id="1943.AQJ64_18385"/>
<dbReference type="EMBL" id="LMWW01000028">
    <property type="protein sequence ID" value="KUN82834.1"/>
    <property type="molecule type" value="Genomic_DNA"/>
</dbReference>
<gene>
    <name evidence="1" type="ORF">AQJ64_18385</name>
</gene>
<keyword evidence="2" id="KW-1185">Reference proteome</keyword>
<comment type="caution">
    <text evidence="1">The sequence shown here is derived from an EMBL/GenBank/DDBJ whole genome shotgun (WGS) entry which is preliminary data.</text>
</comment>
<reference evidence="1 2" key="1">
    <citation type="submission" date="2015-10" db="EMBL/GenBank/DDBJ databases">
        <title>Draft genome sequence of Streptomyces griseoruber DSM 40281, type strain for the species Streptomyces griseoruber.</title>
        <authorList>
            <person name="Ruckert C."/>
            <person name="Winkler A."/>
            <person name="Kalinowski J."/>
            <person name="Kampfer P."/>
            <person name="Glaeser S."/>
        </authorList>
    </citation>
    <scope>NUCLEOTIDE SEQUENCE [LARGE SCALE GENOMIC DNA]</scope>
    <source>
        <strain evidence="1 2">DSM 40281</strain>
    </source>
</reference>
<proteinExistence type="predicted"/>
<dbReference type="GO" id="GO:0016853">
    <property type="term" value="F:isomerase activity"/>
    <property type="evidence" value="ECO:0007669"/>
    <property type="project" value="UniProtKB-KW"/>
</dbReference>
<organism evidence="1 2">
    <name type="scientific">Streptomyces griseoruber</name>
    <dbReference type="NCBI Taxonomy" id="1943"/>
    <lineage>
        <taxon>Bacteria</taxon>
        <taxon>Bacillati</taxon>
        <taxon>Actinomycetota</taxon>
        <taxon>Actinomycetes</taxon>
        <taxon>Kitasatosporales</taxon>
        <taxon>Streptomycetaceae</taxon>
        <taxon>Streptomyces</taxon>
    </lineage>
</organism>
<dbReference type="AlphaFoldDB" id="A0A101SZN7"/>
<accession>A0A101SZN7</accession>
<dbReference type="Gene3D" id="3.40.30.10">
    <property type="entry name" value="Glutaredoxin"/>
    <property type="match status" value="1"/>
</dbReference>
<dbReference type="SUPFAM" id="SSF52833">
    <property type="entry name" value="Thioredoxin-like"/>
    <property type="match status" value="1"/>
</dbReference>